<protein>
    <submittedName>
        <fullName evidence="9">Probable ATP-dependent RNA helicase DDX60</fullName>
    </submittedName>
</protein>
<dbReference type="CDD" id="cd18025">
    <property type="entry name" value="DEXHc_DDX60"/>
    <property type="match status" value="1"/>
</dbReference>
<gene>
    <name evidence="9" type="primary">LOC117366815</name>
</gene>
<keyword evidence="8" id="KW-1185">Reference proteome</keyword>
<dbReference type="SUPFAM" id="SSF52540">
    <property type="entry name" value="P-loop containing nucleoside triphosphate hydrolases"/>
    <property type="match status" value="1"/>
</dbReference>
<dbReference type="KEGG" id="gsh:117366815"/>
<evidence type="ECO:0000256" key="2">
    <source>
        <dbReference type="ARBA" id="ARBA00022801"/>
    </source>
</evidence>
<dbReference type="InterPro" id="IPR052431">
    <property type="entry name" value="SKI2_subfamily_helicases"/>
</dbReference>
<dbReference type="SMART" id="SM00487">
    <property type="entry name" value="DEXDc"/>
    <property type="match status" value="1"/>
</dbReference>
<evidence type="ECO:0000259" key="7">
    <source>
        <dbReference type="PROSITE" id="PS51194"/>
    </source>
</evidence>
<feature type="compositionally biased region" description="Basic and acidic residues" evidence="5">
    <location>
        <begin position="1319"/>
        <end position="1334"/>
    </location>
</feature>
<dbReference type="Pfam" id="PF00270">
    <property type="entry name" value="DEAD"/>
    <property type="match status" value="1"/>
</dbReference>
<feature type="compositionally biased region" description="Basic and acidic residues" evidence="5">
    <location>
        <begin position="1274"/>
        <end position="1287"/>
    </location>
</feature>
<dbReference type="GO" id="GO:0005737">
    <property type="term" value="C:cytoplasm"/>
    <property type="evidence" value="ECO:0007669"/>
    <property type="project" value="TreeGrafter"/>
</dbReference>
<feature type="region of interest" description="Disordered" evidence="5">
    <location>
        <begin position="1274"/>
        <end position="1295"/>
    </location>
</feature>
<evidence type="ECO:0000313" key="9">
    <source>
        <dbReference type="RefSeq" id="XP_033814625.1"/>
    </source>
</evidence>
<name>A0A6P8S876_GEOSA</name>
<dbReference type="GO" id="GO:0003676">
    <property type="term" value="F:nucleic acid binding"/>
    <property type="evidence" value="ECO:0007669"/>
    <property type="project" value="InterPro"/>
</dbReference>
<evidence type="ECO:0000256" key="5">
    <source>
        <dbReference type="SAM" id="MobiDB-lite"/>
    </source>
</evidence>
<feature type="region of interest" description="Disordered" evidence="5">
    <location>
        <begin position="1"/>
        <end position="106"/>
    </location>
</feature>
<feature type="compositionally biased region" description="Basic and acidic residues" evidence="5">
    <location>
        <begin position="59"/>
        <end position="74"/>
    </location>
</feature>
<dbReference type="GeneID" id="117366815"/>
<dbReference type="InterPro" id="IPR027417">
    <property type="entry name" value="P-loop_NTPase"/>
</dbReference>
<sequence>MAPRKPKAIGLEQSKARAATSAASRAATSKASETVQQRKAQLKDMKKRAAASRASETVQQREARLQDMKAEKEASMACGGNDSEEEFDLSDEDDENSSLGTSDTGTKKRYNIKLPESTQFNTFLKMISKFIDGQLSAAQHVSLLSDYVESEFFLIDGDSLLITCLADQTLKKGQNLHLFYLIEHFLLDLTEKGAKFELIFFQDAKHLYFHCSDLISLRTALIIHLDINTDIDVHTQFSSFLSPEWQKFLKKRHPYFLFVSHEGINLYHTQFLKLFMAHALANKINVVLTEGQESDAVRVYGFHIQNKYEHQHFVCKHEKKMKVFYKALAEYAQNSYNTVLCSLSEHLSLKNMEKKVQEKISQLKGLWSKVSDVRRILCAITCSVGLIMYSKVVEEKGNNDDLTLEDAADLCRMYCLSVVLLIILPLSIRAQTRIVRSRWKKRASTFIQILKRCECIILDKIKNIPHLKVDLTYLSDLNDNLLWMNIAYCYEKEDGAELKFGKQIEEEYQHLWTAVFNLVGKCEIGQSFPLRKTSKPFLDVNQIPFQEELSEKIPSIGLIKVQSDLVNDYAGDIIKDLPFLQSNDPALLSLVERKAFDDGSPFIGFSYDDIIIVQKLLKPTLLCPRGEPKDPRIIEKYQKLKAYYQFYGQTLEQNISTTITSQIDKSKSLPTAGKKTQAPHEYSFVSKTIWDKFKEQNKKELKAKEGDNELQQWTEISSSIEKDITKNLTVGINKLESFLKTRQSNSRKLIAEMMGLDACFGLWMEHCRNQGEQLRDLTIVVQMMRRVHNILGKYQELLQIGELQLIIKYLKCLGFKNLVCSLDATQIKGNDSKKFTKFSVGMGAARFQLQYMSHYLLREERSDPDPRVKHFIPDTWQRKLLDAVDNNESAVIVAPTSSGKTYASYYCMEKVLKESNEGVIVYVAPTKALVNQVVATVYNRFTKALPKGLVVCGSFTRDYRNDTLNCQILVTVPQCLEILLLSPHQQDWVNRIRYVIFDEVHCLGGEIGAEVWEHLLVMIRCPFLALSATISNPEHLTEWLQSVKEYWQHVDSTIESSASAMVTEQCTKKHERVKGKKKSYKVRLVLYDKRYNDLEKFFCSIKTGMFSIEKYHPCAALTVNHIKKYGIPSDLAFSPQESLQLYDTMVKSWPDCPTLKELDPEEFESFKDNAVITKNDVTKYQEALKKELKNWVQQGHTNKVQNVLKLLQPSHVYSLEKEKQENFPQFVEKLREMDKLPAIFFLFNIKTVEKLAENVCNYLRKKQETSQLQLSLMEENKPASKEKKVEDSTECGHSGATNISVEEMTDMGFCIQKKRSRKRQESKSKERDNTEARDDETLLGELEKIAEMFPDCTYANCKAVTEKTLQTVFERAKDVRKSAFLKALAMRGIGYHHASLEPEGRQIVEMLFRMGYMKVVTATGSLALGINMPCKSVVFTEDSIYLNALNYRQMSGRAGRRGQDMTGNVFFYDIPLPKVEMLIKANVPELKGQFPLSITLVLRLMLLTAKADNKKDAKAKALSVLKYSLLSFKRPKYMEMLKLYFLFSLQFLVQEGYLDIKGNPVGFAGLVSHLHYHEPSNFILVSFLLKGLFHKMLKTMNKDQWQFSEAKMESIVLVLANIFGRRYMPYSVIENKKSFQHSEVLLENLPEDFATAVNEYNNKIEFIFGCFLLTVSKMADMEKEYRLPLSKLEFAGRRFNNSELVTRLMSCKENRTSISPFACLSGNMDYDLFHAENVNSIMLRTIGISAKNIPVIWLEKFDCRGKKKILNAYALDFYKHGSLKIIAEENKIHEGEVYYMLRDFCLLIRSVSVSMMELCENDRDDVVLAFKQLSKNYSAKLEQSQDEYTNSDLPE</sequence>
<evidence type="ECO:0000313" key="8">
    <source>
        <dbReference type="Proteomes" id="UP000515159"/>
    </source>
</evidence>
<dbReference type="InterPro" id="IPR011545">
    <property type="entry name" value="DEAD/DEAH_box_helicase_dom"/>
</dbReference>
<proteinExistence type="predicted"/>
<dbReference type="PROSITE" id="PS51192">
    <property type="entry name" value="HELICASE_ATP_BIND_1"/>
    <property type="match status" value="1"/>
</dbReference>
<dbReference type="RefSeq" id="XP_033814625.1">
    <property type="nucleotide sequence ID" value="XM_033958734.1"/>
</dbReference>
<evidence type="ECO:0000256" key="1">
    <source>
        <dbReference type="ARBA" id="ARBA00022741"/>
    </source>
</evidence>
<dbReference type="Proteomes" id="UP000515159">
    <property type="component" value="Chromosome 1"/>
</dbReference>
<feature type="region of interest" description="Disordered" evidence="5">
    <location>
        <begin position="1312"/>
        <end position="1334"/>
    </location>
</feature>
<keyword evidence="3 9" id="KW-0347">Helicase</keyword>
<evidence type="ECO:0000256" key="3">
    <source>
        <dbReference type="ARBA" id="ARBA00022806"/>
    </source>
</evidence>
<keyword evidence="2" id="KW-0378">Hydrolase</keyword>
<dbReference type="Pfam" id="PF23002">
    <property type="entry name" value="PIN-like_DDX60"/>
    <property type="match status" value="1"/>
</dbReference>
<dbReference type="Pfam" id="PF26076">
    <property type="entry name" value="WHD_DDX60"/>
    <property type="match status" value="1"/>
</dbReference>
<dbReference type="FunFam" id="3.40.50.300:FF:001039">
    <property type="entry name" value="ATP-dependent RNA helicase DDX60"/>
    <property type="match status" value="1"/>
</dbReference>
<feature type="compositionally biased region" description="Acidic residues" evidence="5">
    <location>
        <begin position="82"/>
        <end position="96"/>
    </location>
</feature>
<dbReference type="PROSITE" id="PS51194">
    <property type="entry name" value="HELICASE_CTER"/>
    <property type="match status" value="1"/>
</dbReference>
<feature type="domain" description="Helicase C-terminal" evidence="7">
    <location>
        <begin position="1334"/>
        <end position="1498"/>
    </location>
</feature>
<dbReference type="Pfam" id="PF00271">
    <property type="entry name" value="Helicase_C"/>
    <property type="match status" value="1"/>
</dbReference>
<feature type="domain" description="Helicase ATP-binding" evidence="6">
    <location>
        <begin position="881"/>
        <end position="1048"/>
    </location>
</feature>
<dbReference type="InterPro" id="IPR055124">
    <property type="entry name" value="PIN-like_DDX60"/>
</dbReference>
<feature type="compositionally biased region" description="Low complexity" evidence="5">
    <location>
        <begin position="16"/>
        <end position="32"/>
    </location>
</feature>
<evidence type="ECO:0000259" key="6">
    <source>
        <dbReference type="PROSITE" id="PS51192"/>
    </source>
</evidence>
<dbReference type="Pfam" id="PF26167">
    <property type="entry name" value="TPR_DDX60"/>
    <property type="match status" value="1"/>
</dbReference>
<organism evidence="8 9">
    <name type="scientific">Geotrypetes seraphini</name>
    <name type="common">Gaboon caecilian</name>
    <name type="synonym">Caecilia seraphini</name>
    <dbReference type="NCBI Taxonomy" id="260995"/>
    <lineage>
        <taxon>Eukaryota</taxon>
        <taxon>Metazoa</taxon>
        <taxon>Chordata</taxon>
        <taxon>Craniata</taxon>
        <taxon>Vertebrata</taxon>
        <taxon>Euteleostomi</taxon>
        <taxon>Amphibia</taxon>
        <taxon>Gymnophiona</taxon>
        <taxon>Geotrypetes</taxon>
    </lineage>
</organism>
<dbReference type="GO" id="GO:0016787">
    <property type="term" value="F:hydrolase activity"/>
    <property type="evidence" value="ECO:0007669"/>
    <property type="project" value="UniProtKB-KW"/>
</dbReference>
<dbReference type="InParanoid" id="A0A6P8S876"/>
<reference evidence="9" key="1">
    <citation type="submission" date="2025-08" db="UniProtKB">
        <authorList>
            <consortium name="RefSeq"/>
        </authorList>
    </citation>
    <scope>IDENTIFICATION</scope>
</reference>
<dbReference type="GO" id="GO:0005524">
    <property type="term" value="F:ATP binding"/>
    <property type="evidence" value="ECO:0007669"/>
    <property type="project" value="UniProtKB-KW"/>
</dbReference>
<dbReference type="InterPro" id="IPR014001">
    <property type="entry name" value="Helicase_ATP-bd"/>
</dbReference>
<dbReference type="InterPro" id="IPR001650">
    <property type="entry name" value="Helicase_C-like"/>
</dbReference>
<dbReference type="OrthoDB" id="64767at2759"/>
<dbReference type="PANTHER" id="PTHR44533:SF4">
    <property type="entry name" value="DEAD_H RNA HELICASE, PUTATIVE-RELATED"/>
    <property type="match status" value="1"/>
</dbReference>
<dbReference type="PANTHER" id="PTHR44533">
    <property type="entry name" value="DEAD/H RNA HELICASE, PUTATIVE-RELATED"/>
    <property type="match status" value="1"/>
</dbReference>
<dbReference type="SMART" id="SM00490">
    <property type="entry name" value="HELICc"/>
    <property type="match status" value="1"/>
</dbReference>
<dbReference type="GO" id="GO:0004386">
    <property type="term" value="F:helicase activity"/>
    <property type="evidence" value="ECO:0007669"/>
    <property type="project" value="UniProtKB-KW"/>
</dbReference>
<keyword evidence="4" id="KW-0067">ATP-binding</keyword>
<keyword evidence="1" id="KW-0547">Nucleotide-binding</keyword>
<accession>A0A6P8S876</accession>
<evidence type="ECO:0000256" key="4">
    <source>
        <dbReference type="ARBA" id="ARBA00022840"/>
    </source>
</evidence>
<dbReference type="Gene3D" id="3.40.50.300">
    <property type="entry name" value="P-loop containing nucleotide triphosphate hydrolases"/>
    <property type="match status" value="2"/>
</dbReference>
<dbReference type="InterPro" id="IPR059032">
    <property type="entry name" value="WHD_DDX60"/>
</dbReference>